<dbReference type="Proteomes" id="UP000019482">
    <property type="component" value="Unassembled WGS sequence"/>
</dbReference>
<gene>
    <name evidence="1" type="ORF">CTDIVETGP_2759</name>
</gene>
<organism evidence="1 2">
    <name type="scientific">Clostridium tyrobutyricum DIVETGP</name>
    <dbReference type="NCBI Taxonomy" id="1408889"/>
    <lineage>
        <taxon>Bacteria</taxon>
        <taxon>Bacillati</taxon>
        <taxon>Bacillota</taxon>
        <taxon>Clostridia</taxon>
        <taxon>Eubacteriales</taxon>
        <taxon>Clostridiaceae</taxon>
        <taxon>Clostridium</taxon>
    </lineage>
</organism>
<name>W6NAU2_CLOTY</name>
<accession>W6NAU2</accession>
<dbReference type="SUPFAM" id="SSF51735">
    <property type="entry name" value="NAD(P)-binding Rossmann-fold domains"/>
    <property type="match status" value="1"/>
</dbReference>
<protein>
    <submittedName>
        <fullName evidence="1">Xanthine and CO dehydrogenases maturation factor, XdhC/CoxF family</fullName>
    </submittedName>
</protein>
<dbReference type="NCBIfam" id="TIGR03309">
    <property type="entry name" value="matur_yqeB"/>
    <property type="match status" value="1"/>
</dbReference>
<evidence type="ECO:0000313" key="1">
    <source>
        <dbReference type="EMBL" id="CDL92689.1"/>
    </source>
</evidence>
<dbReference type="InterPro" id="IPR036291">
    <property type="entry name" value="NAD(P)-bd_dom_sf"/>
</dbReference>
<dbReference type="InterPro" id="IPR017695">
    <property type="entry name" value="Se-dep_Mo_hydrolase_YqeB"/>
</dbReference>
<dbReference type="EMBL" id="CBXI010000044">
    <property type="protein sequence ID" value="CDL92689.1"/>
    <property type="molecule type" value="Genomic_DNA"/>
</dbReference>
<keyword evidence="2" id="KW-1185">Reference proteome</keyword>
<sequence>MDMNKDTVIVRGGGDVASGAIQKLHRSGFKVLILEIENPTSIRRKVSFSEAIYDQNIEIENIKASHVDSLDAVHECWNNEKIPVVVDPDGIYIGLLKPEIVVDGILAKKNLGTNMGMAPITIALGPGFEAGKDVNAVIETNRGHNLGRLIFKGKAADDTGVPGVIAGYSKERVIYSPYSGIINNIKDIGDTVKSGETIAHIGCFRVKANISGVLRGIIRDRTTVKKGLKIADVDPRISEKKNCFTISDKARNIGGGVLEAIMYIRRI</sequence>
<evidence type="ECO:0000313" key="2">
    <source>
        <dbReference type="Proteomes" id="UP000019482"/>
    </source>
</evidence>
<comment type="caution">
    <text evidence="1">The sequence shown here is derived from an EMBL/GenBank/DDBJ whole genome shotgun (WGS) entry which is preliminary data.</text>
</comment>
<proteinExistence type="predicted"/>
<dbReference type="AlphaFoldDB" id="W6NAU2"/>
<reference evidence="1 2" key="1">
    <citation type="journal article" date="2015" name="Genome Announc.">
        <title>Draft Genome Sequence of Clostridium tyrobutyricum Strain DIVETGP, Isolated from Cow's Milk for Grana Padano Production.</title>
        <authorList>
            <person name="Soggiu A."/>
            <person name="Piras C."/>
            <person name="Gaiarsa S."/>
            <person name="Sassera D."/>
            <person name="Roncada P."/>
            <person name="Bendixen E."/>
            <person name="Brasca M."/>
            <person name="Bonizzi L."/>
        </authorList>
    </citation>
    <scope>NUCLEOTIDE SEQUENCE [LARGE SCALE GENOMIC DNA]</scope>
    <source>
        <strain evidence="1 2">DIVETGP</strain>
    </source>
</reference>